<name>A0AAN8YM51_SOLBU</name>
<organism evidence="1 2">
    <name type="scientific">Solanum bulbocastanum</name>
    <name type="common">Wild potato</name>
    <dbReference type="NCBI Taxonomy" id="147425"/>
    <lineage>
        <taxon>Eukaryota</taxon>
        <taxon>Viridiplantae</taxon>
        <taxon>Streptophyta</taxon>
        <taxon>Embryophyta</taxon>
        <taxon>Tracheophyta</taxon>
        <taxon>Spermatophyta</taxon>
        <taxon>Magnoliopsida</taxon>
        <taxon>eudicotyledons</taxon>
        <taxon>Gunneridae</taxon>
        <taxon>Pentapetalae</taxon>
        <taxon>asterids</taxon>
        <taxon>lamiids</taxon>
        <taxon>Solanales</taxon>
        <taxon>Solanaceae</taxon>
        <taxon>Solanoideae</taxon>
        <taxon>Solaneae</taxon>
        <taxon>Solanum</taxon>
    </lineage>
</organism>
<dbReference type="InterPro" id="IPR036351">
    <property type="entry name" value="Ribosomal_eL32_sf"/>
</dbReference>
<proteinExistence type="predicted"/>
<dbReference type="SUPFAM" id="SSF52042">
    <property type="entry name" value="Ribosomal protein L32e"/>
    <property type="match status" value="1"/>
</dbReference>
<evidence type="ECO:0000313" key="2">
    <source>
        <dbReference type="Proteomes" id="UP001371456"/>
    </source>
</evidence>
<dbReference type="Proteomes" id="UP001371456">
    <property type="component" value="Unassembled WGS sequence"/>
</dbReference>
<accession>A0AAN8YM51</accession>
<dbReference type="EMBL" id="JBANQN010000002">
    <property type="protein sequence ID" value="KAK6797261.1"/>
    <property type="molecule type" value="Genomic_DNA"/>
</dbReference>
<evidence type="ECO:0000313" key="1">
    <source>
        <dbReference type="EMBL" id="KAK6797261.1"/>
    </source>
</evidence>
<protein>
    <submittedName>
        <fullName evidence="1">Uncharacterized protein</fullName>
    </submittedName>
</protein>
<comment type="caution">
    <text evidence="1">The sequence shown here is derived from an EMBL/GenBank/DDBJ whole genome shotgun (WGS) entry which is preliminary data.</text>
</comment>
<reference evidence="1 2" key="1">
    <citation type="submission" date="2024-02" db="EMBL/GenBank/DDBJ databases">
        <title>de novo genome assembly of Solanum bulbocastanum strain 11H21.</title>
        <authorList>
            <person name="Hosaka A.J."/>
        </authorList>
    </citation>
    <scope>NUCLEOTIDE SEQUENCE [LARGE SCALE GENOMIC DNA]</scope>
    <source>
        <tissue evidence="1">Young leaves</tissue>
    </source>
</reference>
<keyword evidence="2" id="KW-1185">Reference proteome</keyword>
<dbReference type="AlphaFoldDB" id="A0AAN8YM51"/>
<sequence length="43" mass="5242">MAVPLLQKKVIKKRVKQFKRHQSDRRITVKSIDSRVRRKLRDV</sequence>
<gene>
    <name evidence="1" type="ORF">RDI58_004963</name>
</gene>